<dbReference type="AlphaFoldDB" id="A0A972VTV3"/>
<dbReference type="PANTHER" id="PTHR38768:SF1">
    <property type="entry name" value="UPF0502 PROTEIN YCEH"/>
    <property type="match status" value="1"/>
</dbReference>
<dbReference type="Gene3D" id="1.10.10.10">
    <property type="entry name" value="Winged helix-like DNA-binding domain superfamily/Winged helix DNA-binding domain"/>
    <property type="match status" value="2"/>
</dbReference>
<organism evidence="3 4">
    <name type="scientific">SAR86 cluster bacterium</name>
    <dbReference type="NCBI Taxonomy" id="2030880"/>
    <lineage>
        <taxon>Bacteria</taxon>
        <taxon>Pseudomonadati</taxon>
        <taxon>Pseudomonadota</taxon>
        <taxon>Gammaproteobacteria</taxon>
        <taxon>SAR86 cluster</taxon>
    </lineage>
</organism>
<protein>
    <submittedName>
        <fullName evidence="3">DUF480 domain-containing protein</fullName>
    </submittedName>
</protein>
<dbReference type="InterPro" id="IPR036390">
    <property type="entry name" value="WH_DNA-bd_sf"/>
</dbReference>
<dbReference type="Pfam" id="PF04337">
    <property type="entry name" value="DUF480"/>
    <property type="match status" value="1"/>
</dbReference>
<sequence>MHIQMNPEEARVIGCLMEKAVTTPDQYPLTLNALTNACNQKSSREPVMNLTPGTVQHIARQLQEKFLIKNNENFKSGVDKYEQRLCNTPMTDCRLSPAEYAIVCLLLLRGPQTAGELRARSPRLHNFDDNQAVNAILEALLTREEGPLVARLAKRPGRQDHEYTHLFYGTIESAPLDQVSAQRTAPSNTSEQRINQLETRIKVLENALTRLATLLGEPIDLGLPDLESTLDAHQD</sequence>
<dbReference type="InterPro" id="IPR036388">
    <property type="entry name" value="WH-like_DNA-bd_sf"/>
</dbReference>
<dbReference type="PANTHER" id="PTHR38768">
    <property type="entry name" value="UPF0502 PROTEIN YCEH"/>
    <property type="match status" value="1"/>
</dbReference>
<dbReference type="EMBL" id="JABMOJ010000076">
    <property type="protein sequence ID" value="NQV64160.1"/>
    <property type="molecule type" value="Genomic_DNA"/>
</dbReference>
<reference evidence="3" key="1">
    <citation type="submission" date="2020-05" db="EMBL/GenBank/DDBJ databases">
        <title>Sulfur intermediates as new biogeochemical hubs in an aquatic model microbial ecosystem.</title>
        <authorList>
            <person name="Vigneron A."/>
        </authorList>
    </citation>
    <scope>NUCLEOTIDE SEQUENCE</scope>
    <source>
        <strain evidence="3">Bin.250</strain>
    </source>
</reference>
<evidence type="ECO:0000313" key="4">
    <source>
        <dbReference type="Proteomes" id="UP000754644"/>
    </source>
</evidence>
<dbReference type="InterPro" id="IPR007432">
    <property type="entry name" value="DUF480"/>
</dbReference>
<accession>A0A972VTV3</accession>
<name>A0A972VTV3_9GAMM</name>
<keyword evidence="2" id="KW-0175">Coiled coil</keyword>
<comment type="similarity">
    <text evidence="1">Belongs to the UPF0502 family.</text>
</comment>
<evidence type="ECO:0000256" key="1">
    <source>
        <dbReference type="HAMAP-Rule" id="MF_01584"/>
    </source>
</evidence>
<dbReference type="SUPFAM" id="SSF46785">
    <property type="entry name" value="Winged helix' DNA-binding domain"/>
    <property type="match status" value="2"/>
</dbReference>
<gene>
    <name evidence="3" type="ORF">HQ497_02240</name>
</gene>
<dbReference type="Proteomes" id="UP000754644">
    <property type="component" value="Unassembled WGS sequence"/>
</dbReference>
<evidence type="ECO:0000256" key="2">
    <source>
        <dbReference type="SAM" id="Coils"/>
    </source>
</evidence>
<feature type="coiled-coil region" evidence="2">
    <location>
        <begin position="187"/>
        <end position="214"/>
    </location>
</feature>
<dbReference type="HAMAP" id="MF_01584">
    <property type="entry name" value="UPF0502"/>
    <property type="match status" value="1"/>
</dbReference>
<proteinExistence type="inferred from homology"/>
<evidence type="ECO:0000313" key="3">
    <source>
        <dbReference type="EMBL" id="NQV64160.1"/>
    </source>
</evidence>
<comment type="caution">
    <text evidence="3">The sequence shown here is derived from an EMBL/GenBank/DDBJ whole genome shotgun (WGS) entry which is preliminary data.</text>
</comment>